<keyword evidence="5 8" id="KW-0175">Coiled coil</keyword>
<keyword evidence="4" id="KW-0256">Endoplasmic reticulum</keyword>
<feature type="compositionally biased region" description="Basic and acidic residues" evidence="9">
    <location>
        <begin position="1403"/>
        <end position="1423"/>
    </location>
</feature>
<keyword evidence="13" id="KW-1185">Reference proteome</keyword>
<feature type="compositionally biased region" description="Basic residues" evidence="9">
    <location>
        <begin position="1504"/>
        <end position="1515"/>
    </location>
</feature>
<feature type="region of interest" description="Disordered" evidence="9">
    <location>
        <begin position="1387"/>
        <end position="1423"/>
    </location>
</feature>
<feature type="region of interest" description="Disordered" evidence="9">
    <location>
        <begin position="311"/>
        <end position="355"/>
    </location>
</feature>
<feature type="coiled-coil region" evidence="8">
    <location>
        <begin position="2427"/>
        <end position="2574"/>
    </location>
</feature>
<proteinExistence type="predicted"/>
<feature type="compositionally biased region" description="Basic and acidic residues" evidence="9">
    <location>
        <begin position="968"/>
        <end position="985"/>
    </location>
</feature>
<dbReference type="GO" id="GO:0035459">
    <property type="term" value="P:vesicle cargo loading"/>
    <property type="evidence" value="ECO:0007669"/>
    <property type="project" value="TreeGrafter"/>
</dbReference>
<dbReference type="InterPro" id="IPR036028">
    <property type="entry name" value="SH3-like_dom_sf"/>
</dbReference>
<evidence type="ECO:0000256" key="1">
    <source>
        <dbReference type="ARBA" id="ARBA00004389"/>
    </source>
</evidence>
<evidence type="ECO:0000256" key="3">
    <source>
        <dbReference type="ARBA" id="ARBA00022729"/>
    </source>
</evidence>
<feature type="compositionally biased region" description="Polar residues" evidence="9">
    <location>
        <begin position="1551"/>
        <end position="1580"/>
    </location>
</feature>
<feature type="region of interest" description="Disordered" evidence="9">
    <location>
        <begin position="1299"/>
        <end position="1355"/>
    </location>
</feature>
<feature type="compositionally biased region" description="Basic and acidic residues" evidence="9">
    <location>
        <begin position="149"/>
        <end position="161"/>
    </location>
</feature>
<feature type="signal peptide" evidence="10">
    <location>
        <begin position="1"/>
        <end position="22"/>
    </location>
</feature>
<evidence type="ECO:0000256" key="6">
    <source>
        <dbReference type="ARBA" id="ARBA00023180"/>
    </source>
</evidence>
<feature type="compositionally biased region" description="Basic and acidic residues" evidence="9">
    <location>
        <begin position="1319"/>
        <end position="1345"/>
    </location>
</feature>
<comment type="subcellular location">
    <subcellularLocation>
        <location evidence="1">Endoplasmic reticulum membrane</location>
        <topology evidence="1">Single-pass membrane protein</topology>
    </subcellularLocation>
</comment>
<feature type="region of interest" description="Disordered" evidence="9">
    <location>
        <begin position="2835"/>
        <end position="2900"/>
    </location>
</feature>
<evidence type="ECO:0000256" key="8">
    <source>
        <dbReference type="SAM" id="Coils"/>
    </source>
</evidence>
<feature type="compositionally biased region" description="Polar residues" evidence="9">
    <location>
        <begin position="215"/>
        <end position="231"/>
    </location>
</feature>
<feature type="region of interest" description="Disordered" evidence="9">
    <location>
        <begin position="1692"/>
        <end position="1737"/>
    </location>
</feature>
<keyword evidence="2 7" id="KW-0728">SH3 domain</keyword>
<feature type="compositionally biased region" description="Low complexity" evidence="9">
    <location>
        <begin position="1521"/>
        <end position="1530"/>
    </location>
</feature>
<feature type="chain" id="PRO_5034952062" description="SH3 domain-containing protein" evidence="10">
    <location>
        <begin position="23"/>
        <end position="2900"/>
    </location>
</feature>
<evidence type="ECO:0000256" key="7">
    <source>
        <dbReference type="PROSITE-ProRule" id="PRU00192"/>
    </source>
</evidence>
<evidence type="ECO:0000313" key="13">
    <source>
        <dbReference type="Proteomes" id="UP000694393"/>
    </source>
</evidence>
<dbReference type="GO" id="GO:0005789">
    <property type="term" value="C:endoplasmic reticulum membrane"/>
    <property type="evidence" value="ECO:0007669"/>
    <property type="project" value="UniProtKB-SubCell"/>
</dbReference>
<evidence type="ECO:0000259" key="11">
    <source>
        <dbReference type="PROSITE" id="PS50002"/>
    </source>
</evidence>
<feature type="region of interest" description="Disordered" evidence="9">
    <location>
        <begin position="149"/>
        <end position="231"/>
    </location>
</feature>
<feature type="region of interest" description="Disordered" evidence="9">
    <location>
        <begin position="2597"/>
        <end position="2771"/>
    </location>
</feature>
<accession>A0A8C8VP89</accession>
<keyword evidence="3 10" id="KW-0732">Signal</keyword>
<feature type="compositionally biased region" description="Basic and acidic residues" evidence="9">
    <location>
        <begin position="1261"/>
        <end position="1277"/>
    </location>
</feature>
<feature type="region of interest" description="Disordered" evidence="9">
    <location>
        <begin position="551"/>
        <end position="577"/>
    </location>
</feature>
<dbReference type="PROSITE" id="PS50002">
    <property type="entry name" value="SH3"/>
    <property type="match status" value="1"/>
</dbReference>
<dbReference type="PANTHER" id="PTHR23158">
    <property type="entry name" value="MELANOMA INHIBITORY ACTIVITY-RELATED"/>
    <property type="match status" value="1"/>
</dbReference>
<sequence length="2900" mass="330511">MAEILDHRILLLVISFLTSLQSTKLLSEWKKCGDQECETAMSRVQSMKDYIGPDCRYLKFKMGEEIIVYSKLSRKREDLWAGSKGKDFGYFPKDVVQSEEVFITQEVEVPTKETDFLCLDGGEYLLENKDSVLHDHDEEGEYPLHYTEQKESETKMPEGELQKQTSISFQREHGVESVPENDELDRTFKDPHTQEETESIKLFKKNKNGKDNGVLQETESSQPVKPAPTQSTWTVSGVVGWLGLGSKQDEEAFETVTESLEENTFRSRKIAIRDESDMEELNDEDKPEPSGWFQSRLTDLLHFGRENSGLSLLSKENSPHIHDSSSNAGHSDFEHKTAAAEISTEEQQKSDSEVSKSSWFNFGLSDVLTFGHAKKENTITKEEQSRDMEVVTNKNEEIQILSPQETESQMDIELKKETAKAMLGEEKNDKKNFVQEILVSDNKTASSGELPVDEDNSLNVKSTKNAVQSSFTIEVADKLIEPYSSEQDPVSESQVMEHTEVKEITQESENINGQSGWYENMYSALISFNKDTSDNEQEHESVVAHGTQESFTSQLYSSPSSPQALDPTVAKNSEEKHDRFEESQSLFSFSHFTNILSFHSLTTKVKESVQSSQEDLDFSEEISQSEINDEILQGSKETSEKLQANQRISENVQEKRNVALSQESALLSPLAEQSNEQSSAQIIQDAKLLKENSTSSLLSIESKLEPKIVNMLTQPQHAQISRYSNPEEHILDRSERHELSNIKDNSDIPVSKDQQHVSLDLKLENTIDSPVQHEYLSEDFYSGEQYVISEEEAIEQKEDRTDENEEMHTLNLQETEIYIDRKSKREIAEMMQDEGQNNLKIQEQESVDSEYDTQNSGELPTNLDSLLKFKKIPNEAESHITQEISDKTKLTEFYSTEQNSAAEIQVIESTEVKSESKNDQVGWYENIYGSIDFNMDIVNDQKEQESIVSQNTQELVVAQLLSSSSFSHDSDTTDIKNSEKEKQSQFEEPQSLFSFSHYKNIMSFQSFTTKYERSLQRLPENLSFNDENGQSENDNEILLGDEEIELKVQTNQKINDQVLEKSDVDISKESALFSPLTVQNVEQDHENTMKDTKLAKDSSLLSFTESQLEYTVDSLFSYPKCKEHNFKSSKREEFSNIKEKGEVSVLEDEQQVSLESKLNVKDSPEQHGYFHEESYSSQKNISKKGGSQDYLAEKFSEGNGHELGTDHIADTKKVQVSGQCSSLDLDESLIQHLNNEIQGHDVSVDSEEERKLIDVEYTENSSDKSLHDVSEDSIKDHFPKSNVDDDVLDKIIVNREDMSRFPQDRIEEPEEFSQQVSKSGEDNLGHSEQMIKHYEPNKPPNEKRGKNQATSSQDMSKDIIQSENIIPVENSHTLNYLLYGLQDKDSELPQSSMPFPQEQRDEEDSKRDHISNPSEQHSDNTRISEDSLIVNLLDEHVLPEQITVPDASADTFSEKESQSQRISLNMPYHKKKLTDITLGDSFFQHEPLTSDCGTEYNSNSDPKKKYKKKMLHSHRKDSTISSDLEVSKSSSSRHHENTESVNTENEPEYQKISSYPHSNDNTTPTLLNESKSQKMSEGSLGITKTTAESSDILLTEHKHLFQEQSSVIENSEKRNLALHLESFESTELQRQAPLKSPGGSNPNKPLSHIPHHHHDSAHKHIEHVPSQSEQGLDTLHINAVKHMHLNDKRHIDREDALPTENINHIEKLTTSEKARDSKEKSKKDTEDKRKADSQNINDKNGVVTEGVVDTIFTKTSQFLGILFSKNNNEDFRGNSENENPIHGPNENREDISINQINVGFNNMQRREAELKENESEQEKDIGQTAEATNNLNIDHLKMLKDKSEKGQFNIEGKNIISETVVNNKEIDKPIIWETVSLSQKTVKEGNRLVDWDIDISNPFIAYQQLYSKLSQEVKESLKSLCERNRLLLLEQQFKKVQHDITTFTCEDSFIQKKQVISSVEEERNLDISYDKCMKEKMNFLPELQDLLSAIRKKCKAKNTESDTSDERKLSDKTSKEHHKHTALYNEHNRGQHSKSIRTAPVNAQEKIYKSVKNVQLDVKKPLSQIFFLIKKYIPSNVEDWIYQILLDLNALDIGDFVKSVFSAMATMSIKVMAVLPEDMRPGPDLYGFPWEMVICASLVGVFTVLLFLCRSYQSVKSRFYVGREKQLASKVAELLEDKCKVLEKLSFCKKEYEDLESSLKDASLLKESTDTSHIEATCEKLNRSNTALKGEIENLEKELKEEKSKRSEQDDLMAEIQRRMESLENEAKSIQSQVAEAKTTLKVFHINKERLETSIQDAIQENHHLQESEKQLLQEAEGWGERFSELHEQTKMFELSKVDMEEALKNKESQVKSLTECLLKMKDWSAAIGEDNSEDNHWDVDMKSEAENGELLDDEQKRTIKKLIYAAKLNACLKTMEAERNQVYLKLSDEVKAKEELTERIENLQSEQVSLQSENAHFENEVQKLQQKLKVMTELYQENEMKLHRKLTVEERERLQKEEKLSKVDEKINHAAEELNSYRQRAKDLEEELDRTIRSYQSQITSHEKKAHDNWLTARAAERHLNDMRKENAHNRQKLTEMEFKRDLLEKDPYALDVPVKPFGREHSPYGPSPMGRPSSETRAFLSPPTLLEGPLRFSPMLPSGGGRGSRGAGSCAAYDAANERGELSSDGLSDPHRAPSDTGSLSPPWDRDRKIILPPSGQPYNDPNLPPRRPERFYSNPPNSGRLSGLAELRSYSMQSFDTADGQTSPENSLRTEPTGNGTKDHPNISNFLNVSDQSLTPESEIIGSGFAPPPLPPVRAPLLPVDPRGAFIRRGPPFPPPPPIGMYGPREYFPRDFAGLPRPSLATRNPFPLRPFSPYPPQRAGSFLPPPPSLENRREPSPGLIHQSDAPATGHPEPQEET</sequence>
<feature type="coiled-coil region" evidence="8">
    <location>
        <begin position="2218"/>
        <end position="2357"/>
    </location>
</feature>
<dbReference type="GO" id="GO:0070971">
    <property type="term" value="C:endoplasmic reticulum exit site"/>
    <property type="evidence" value="ECO:0007669"/>
    <property type="project" value="TreeGrafter"/>
</dbReference>
<evidence type="ECO:0000256" key="5">
    <source>
        <dbReference type="ARBA" id="ARBA00023054"/>
    </source>
</evidence>
<feature type="compositionally biased region" description="Basic and acidic residues" evidence="9">
    <location>
        <begin position="1703"/>
        <end position="1732"/>
    </location>
</feature>
<dbReference type="InterPro" id="IPR001452">
    <property type="entry name" value="SH3_domain"/>
</dbReference>
<protein>
    <recommendedName>
        <fullName evidence="11">SH3 domain-containing protein</fullName>
    </recommendedName>
</protein>
<dbReference type="Gene3D" id="2.30.30.40">
    <property type="entry name" value="SH3 Domains"/>
    <property type="match status" value="1"/>
</dbReference>
<feature type="region of interest" description="Disordered" evidence="9">
    <location>
        <begin position="966"/>
        <end position="988"/>
    </location>
</feature>
<feature type="region of interest" description="Disordered" evidence="9">
    <location>
        <begin position="1768"/>
        <end position="1789"/>
    </location>
</feature>
<feature type="compositionally biased region" description="Polar residues" evidence="9">
    <location>
        <begin position="1491"/>
        <end position="1500"/>
    </location>
</feature>
<reference evidence="12" key="1">
    <citation type="submission" date="2025-08" db="UniProtKB">
        <authorList>
            <consortium name="Ensembl"/>
        </authorList>
    </citation>
    <scope>IDENTIFICATION</scope>
</reference>
<dbReference type="Proteomes" id="UP000694393">
    <property type="component" value="Unplaced"/>
</dbReference>
<dbReference type="GO" id="GO:0009306">
    <property type="term" value="P:protein secretion"/>
    <property type="evidence" value="ECO:0007669"/>
    <property type="project" value="TreeGrafter"/>
</dbReference>
<dbReference type="Ensembl" id="ENSPCET00000023348.1">
    <property type="protein sequence ID" value="ENSPCEP00000022591.1"/>
    <property type="gene ID" value="ENSPCEG00000017229.1"/>
</dbReference>
<evidence type="ECO:0000313" key="12">
    <source>
        <dbReference type="Ensembl" id="ENSPCEP00000022591.1"/>
    </source>
</evidence>
<feature type="compositionally biased region" description="Basic and acidic residues" evidence="9">
    <location>
        <begin position="184"/>
        <end position="201"/>
    </location>
</feature>
<dbReference type="GO" id="GO:0006888">
    <property type="term" value="P:endoplasmic reticulum to Golgi vesicle-mediated transport"/>
    <property type="evidence" value="ECO:0007669"/>
    <property type="project" value="TreeGrafter"/>
</dbReference>
<feature type="region of interest" description="Disordered" evidence="9">
    <location>
        <begin position="1488"/>
        <end position="1580"/>
    </location>
</feature>
<feature type="compositionally biased region" description="Basic and acidic residues" evidence="9">
    <location>
        <begin position="1998"/>
        <end position="2014"/>
    </location>
</feature>
<dbReference type="InterPro" id="IPR051500">
    <property type="entry name" value="cTAGE_MIA/OTOR"/>
</dbReference>
<dbReference type="Pfam" id="PF07653">
    <property type="entry name" value="SH3_2"/>
    <property type="match status" value="1"/>
</dbReference>
<evidence type="ECO:0000256" key="10">
    <source>
        <dbReference type="SAM" id="SignalP"/>
    </source>
</evidence>
<keyword evidence="6" id="KW-0325">Glycoprotein</keyword>
<feature type="region of interest" description="Disordered" evidence="9">
    <location>
        <begin position="1998"/>
        <end position="2035"/>
    </location>
</feature>
<organism evidence="12 13">
    <name type="scientific">Pelusios castaneus</name>
    <name type="common">West African mud turtle</name>
    <dbReference type="NCBI Taxonomy" id="367368"/>
    <lineage>
        <taxon>Eukaryota</taxon>
        <taxon>Metazoa</taxon>
        <taxon>Chordata</taxon>
        <taxon>Craniata</taxon>
        <taxon>Vertebrata</taxon>
        <taxon>Euteleostomi</taxon>
        <taxon>Archelosauria</taxon>
        <taxon>Testudinata</taxon>
        <taxon>Testudines</taxon>
        <taxon>Pleurodira</taxon>
        <taxon>Pelomedusidae</taxon>
        <taxon>Pelusios</taxon>
    </lineage>
</organism>
<dbReference type="SUPFAM" id="SSF50044">
    <property type="entry name" value="SH3-domain"/>
    <property type="match status" value="1"/>
</dbReference>
<name>A0A8C8VP89_9SAUR</name>
<feature type="compositionally biased region" description="Pro residues" evidence="9">
    <location>
        <begin position="2850"/>
        <end position="2859"/>
    </location>
</feature>
<evidence type="ECO:0000256" key="2">
    <source>
        <dbReference type="ARBA" id="ARBA00022443"/>
    </source>
</evidence>
<feature type="compositionally biased region" description="Polar residues" evidence="9">
    <location>
        <begin position="2733"/>
        <end position="2771"/>
    </location>
</feature>
<reference evidence="12" key="2">
    <citation type="submission" date="2025-09" db="UniProtKB">
        <authorList>
            <consortium name="Ensembl"/>
        </authorList>
    </citation>
    <scope>IDENTIFICATION</scope>
</reference>
<feature type="compositionally biased region" description="Polar residues" evidence="9">
    <location>
        <begin position="551"/>
        <end position="563"/>
    </location>
</feature>
<feature type="region of interest" description="Disordered" evidence="9">
    <location>
        <begin position="1627"/>
        <end position="1668"/>
    </location>
</feature>
<feature type="compositionally biased region" description="Basic and acidic residues" evidence="9">
    <location>
        <begin position="2658"/>
        <end position="2676"/>
    </location>
</feature>
<feature type="region of interest" description="Disordered" evidence="9">
    <location>
        <begin position="1258"/>
        <end position="1277"/>
    </location>
</feature>
<feature type="domain" description="SH3" evidence="11">
    <location>
        <begin position="39"/>
        <end position="101"/>
    </location>
</feature>
<evidence type="ECO:0000256" key="9">
    <source>
        <dbReference type="SAM" id="MobiDB-lite"/>
    </source>
</evidence>
<dbReference type="PANTHER" id="PTHR23158:SF38">
    <property type="entry name" value="MELANOMA INHIBITORY ACTIVITY PROTEIN 2"/>
    <property type="match status" value="1"/>
</dbReference>
<evidence type="ECO:0000256" key="4">
    <source>
        <dbReference type="ARBA" id="ARBA00022824"/>
    </source>
</evidence>